<evidence type="ECO:0000313" key="1">
    <source>
        <dbReference type="EMBL" id="MBB2924815.1"/>
    </source>
</evidence>
<accession>A0A7W4UJG5</accession>
<gene>
    <name evidence="1" type="ORF">FHR80_003751</name>
</gene>
<proteinExistence type="predicted"/>
<dbReference type="Proteomes" id="UP000518206">
    <property type="component" value="Unassembled WGS sequence"/>
</dbReference>
<reference evidence="1 2" key="1">
    <citation type="submission" date="2020-08" db="EMBL/GenBank/DDBJ databases">
        <title>The Agave Microbiome: Exploring the role of microbial communities in plant adaptations to desert environments.</title>
        <authorList>
            <person name="Partida-Martinez L.P."/>
        </authorList>
    </citation>
    <scope>NUCLEOTIDE SEQUENCE [LARGE SCALE GENOMIC DNA]</scope>
    <source>
        <strain evidence="1 2">RAS26</strain>
    </source>
</reference>
<dbReference type="RefSeq" id="WP_183297588.1">
    <property type="nucleotide sequence ID" value="NZ_JACHVX010000006.1"/>
</dbReference>
<evidence type="ECO:0000313" key="2">
    <source>
        <dbReference type="Proteomes" id="UP000518206"/>
    </source>
</evidence>
<dbReference type="EMBL" id="JACHVX010000006">
    <property type="protein sequence ID" value="MBB2924815.1"/>
    <property type="molecule type" value="Genomic_DNA"/>
</dbReference>
<protein>
    <submittedName>
        <fullName evidence="1">Uncharacterized protein</fullName>
    </submittedName>
</protein>
<reference evidence="1 2" key="2">
    <citation type="submission" date="2020-08" db="EMBL/GenBank/DDBJ databases">
        <authorList>
            <person name="Partida-Martinez L."/>
            <person name="Huntemann M."/>
            <person name="Clum A."/>
            <person name="Wang J."/>
            <person name="Palaniappan K."/>
            <person name="Ritter S."/>
            <person name="Chen I.-M."/>
            <person name="Stamatis D."/>
            <person name="Reddy T."/>
            <person name="O'Malley R."/>
            <person name="Daum C."/>
            <person name="Shapiro N."/>
            <person name="Ivanova N."/>
            <person name="Kyrpides N."/>
            <person name="Woyke T."/>
        </authorList>
    </citation>
    <scope>NUCLEOTIDE SEQUENCE [LARGE SCALE GENOMIC DNA]</scope>
    <source>
        <strain evidence="1 2">RAS26</strain>
    </source>
</reference>
<comment type="caution">
    <text evidence="1">The sequence shown here is derived from an EMBL/GenBank/DDBJ whole genome shotgun (WGS) entry which is preliminary data.</text>
</comment>
<name>A0A7W4UJG5_9CELL</name>
<dbReference type="AlphaFoldDB" id="A0A7W4UJG5"/>
<sequence>MTVREPARGERGWVVGSPFVVVEVRTADGSLRLAVPEGDAPLVRVAFARASAP</sequence>
<organism evidence="1 2">
    <name type="scientific">Cellulomonas cellasea</name>
    <dbReference type="NCBI Taxonomy" id="43670"/>
    <lineage>
        <taxon>Bacteria</taxon>
        <taxon>Bacillati</taxon>
        <taxon>Actinomycetota</taxon>
        <taxon>Actinomycetes</taxon>
        <taxon>Micrococcales</taxon>
        <taxon>Cellulomonadaceae</taxon>
        <taxon>Cellulomonas</taxon>
    </lineage>
</organism>